<evidence type="ECO:0000313" key="11">
    <source>
        <dbReference type="EMBL" id="KAG7158153.1"/>
    </source>
</evidence>
<organism evidence="11 12">
    <name type="scientific">Homarus americanus</name>
    <name type="common">American lobster</name>
    <dbReference type="NCBI Taxonomy" id="6706"/>
    <lineage>
        <taxon>Eukaryota</taxon>
        <taxon>Metazoa</taxon>
        <taxon>Ecdysozoa</taxon>
        <taxon>Arthropoda</taxon>
        <taxon>Crustacea</taxon>
        <taxon>Multicrustacea</taxon>
        <taxon>Malacostraca</taxon>
        <taxon>Eumalacostraca</taxon>
        <taxon>Eucarida</taxon>
        <taxon>Decapoda</taxon>
        <taxon>Pleocyemata</taxon>
        <taxon>Astacidea</taxon>
        <taxon>Nephropoidea</taxon>
        <taxon>Nephropidae</taxon>
        <taxon>Homarus</taxon>
    </lineage>
</organism>
<comment type="similarity">
    <text evidence="2">Belongs to the glutamate-gated ion channel (TC 1.A.10.1) family.</text>
</comment>
<dbReference type="EMBL" id="JAHLQT010035566">
    <property type="protein sequence ID" value="KAG7158153.1"/>
    <property type="molecule type" value="Genomic_DNA"/>
</dbReference>
<keyword evidence="3" id="KW-1003">Cell membrane</keyword>
<evidence type="ECO:0000256" key="1">
    <source>
        <dbReference type="ARBA" id="ARBA00004651"/>
    </source>
</evidence>
<keyword evidence="6 9" id="KW-0472">Membrane</keyword>
<comment type="caution">
    <text evidence="11">The sequence shown here is derived from an EMBL/GenBank/DDBJ whole genome shotgun (WGS) entry which is preliminary data.</text>
</comment>
<evidence type="ECO:0000313" key="12">
    <source>
        <dbReference type="Proteomes" id="UP000747542"/>
    </source>
</evidence>
<keyword evidence="7 11" id="KW-0675">Receptor</keyword>
<evidence type="ECO:0000256" key="5">
    <source>
        <dbReference type="ARBA" id="ARBA00022989"/>
    </source>
</evidence>
<keyword evidence="5 9" id="KW-1133">Transmembrane helix</keyword>
<evidence type="ECO:0000256" key="6">
    <source>
        <dbReference type="ARBA" id="ARBA00023136"/>
    </source>
</evidence>
<dbReference type="PANTHER" id="PTHR42643">
    <property type="entry name" value="IONOTROPIC RECEPTOR 20A-RELATED"/>
    <property type="match status" value="1"/>
</dbReference>
<dbReference type="SUPFAM" id="SSF53850">
    <property type="entry name" value="Periplasmic binding protein-like II"/>
    <property type="match status" value="1"/>
</dbReference>
<accession>A0A8J5MNN9</accession>
<evidence type="ECO:0000256" key="8">
    <source>
        <dbReference type="ARBA" id="ARBA00023180"/>
    </source>
</evidence>
<dbReference type="GO" id="GO:0050906">
    <property type="term" value="P:detection of stimulus involved in sensory perception"/>
    <property type="evidence" value="ECO:0007669"/>
    <property type="project" value="UniProtKB-ARBA"/>
</dbReference>
<comment type="subcellular location">
    <subcellularLocation>
        <location evidence="1">Cell membrane</location>
        <topology evidence="1">Multi-pass membrane protein</topology>
    </subcellularLocation>
</comment>
<reference evidence="11" key="1">
    <citation type="journal article" date="2021" name="Sci. Adv.">
        <title>The American lobster genome reveals insights on longevity, neural, and immune adaptations.</title>
        <authorList>
            <person name="Polinski J.M."/>
            <person name="Zimin A.V."/>
            <person name="Clark K.F."/>
            <person name="Kohn A.B."/>
            <person name="Sadowski N."/>
            <person name="Timp W."/>
            <person name="Ptitsyn A."/>
            <person name="Khanna P."/>
            <person name="Romanova D.Y."/>
            <person name="Williams P."/>
            <person name="Greenwood S.J."/>
            <person name="Moroz L.L."/>
            <person name="Walt D.R."/>
            <person name="Bodnar A.G."/>
        </authorList>
    </citation>
    <scope>NUCLEOTIDE SEQUENCE</scope>
    <source>
        <strain evidence="11">GMGI-L3</strain>
    </source>
</reference>
<protein>
    <submittedName>
        <fullName evidence="11">Glutamate receptor 1-like 5</fullName>
    </submittedName>
</protein>
<keyword evidence="12" id="KW-1185">Reference proteome</keyword>
<name>A0A8J5MNN9_HOMAM</name>
<feature type="transmembrane region" description="Helical" evidence="9">
    <location>
        <begin position="270"/>
        <end position="290"/>
    </location>
</feature>
<evidence type="ECO:0000259" key="10">
    <source>
        <dbReference type="Pfam" id="PF00060"/>
    </source>
</evidence>
<dbReference type="InterPro" id="IPR001320">
    <property type="entry name" value="Iontro_rcpt_C"/>
</dbReference>
<evidence type="ECO:0000256" key="9">
    <source>
        <dbReference type="SAM" id="Phobius"/>
    </source>
</evidence>
<evidence type="ECO:0000256" key="2">
    <source>
        <dbReference type="ARBA" id="ARBA00008685"/>
    </source>
</evidence>
<sequence>VWVVLAVVLGLSGIVGSILSWLATPQLFSPIKTSNATISPPGHKSRNDPSTEVFQHSWPVRAVLREPVCHLPRTASGRVFLGTWLISALILTSAYQGILTSLLAVPFVTVPVDSLEDLVNYGKIPWANEKGTSMHHFFSSSKSGLNKKVYEGSSFVYSCNEVQHTIRRGDLAVICDFFSMRKIMSEDFGETGECNYHIATEPIRAAPLAFAFPKGSTLVPHFNKWMAPLKESGLVSRSVMEVTANATACLVPPGKEEGYKPSLILTLTDFAGIFLLFAACLVFSFLVFITEKIHSCCSYRA</sequence>
<feature type="non-terminal residue" evidence="11">
    <location>
        <position position="1"/>
    </location>
</feature>
<evidence type="ECO:0000256" key="7">
    <source>
        <dbReference type="ARBA" id="ARBA00023170"/>
    </source>
</evidence>
<evidence type="ECO:0000256" key="4">
    <source>
        <dbReference type="ARBA" id="ARBA00022692"/>
    </source>
</evidence>
<proteinExistence type="inferred from homology"/>
<dbReference type="GO" id="GO:0005886">
    <property type="term" value="C:plasma membrane"/>
    <property type="evidence" value="ECO:0007669"/>
    <property type="project" value="UniProtKB-SubCell"/>
</dbReference>
<dbReference type="AlphaFoldDB" id="A0A8J5MNN9"/>
<keyword evidence="8" id="KW-0325">Glycoprotein</keyword>
<dbReference type="GO" id="GO:0015276">
    <property type="term" value="F:ligand-gated monoatomic ion channel activity"/>
    <property type="evidence" value="ECO:0007669"/>
    <property type="project" value="InterPro"/>
</dbReference>
<dbReference type="Proteomes" id="UP000747542">
    <property type="component" value="Unassembled WGS sequence"/>
</dbReference>
<evidence type="ECO:0000256" key="3">
    <source>
        <dbReference type="ARBA" id="ARBA00022475"/>
    </source>
</evidence>
<keyword evidence="4 9" id="KW-0812">Transmembrane</keyword>
<dbReference type="Gene3D" id="1.10.287.70">
    <property type="match status" value="1"/>
</dbReference>
<dbReference type="Pfam" id="PF00060">
    <property type="entry name" value="Lig_chan"/>
    <property type="match status" value="1"/>
</dbReference>
<feature type="domain" description="Ionotropic glutamate receptor C-terminal" evidence="10">
    <location>
        <begin position="1"/>
        <end position="279"/>
    </location>
</feature>
<gene>
    <name evidence="11" type="primary">Gria1-L5</name>
    <name evidence="11" type="ORF">Hamer_G008770</name>
</gene>
<dbReference type="InterPro" id="IPR052192">
    <property type="entry name" value="Insect_Ionotropic_Sensory_Rcpt"/>
</dbReference>
<dbReference type="PANTHER" id="PTHR42643:SF24">
    <property type="entry name" value="IONOTROPIC RECEPTOR 60A"/>
    <property type="match status" value="1"/>
</dbReference>